<sequence>MPSCSRVQSMLQAAVQSLHWTYTIFWQLSPQQRVLRWSDGFYNGEIKVRRTVEAIEANKSNSNNEEASLQRSNQLRDLYDLLLSDRQGDLIFAADPPATPRPCTALSPEDLSESEWYYLMCVSFSFAPGVGLPGKAYARRQHVWLQGANEADTKTFSRAILAKSAHVKTVVCIPMLDGVVELGTTDKVKEDINLIKHIKSFFIGDHHRPQPKHALSENSASNPITEEAQLLLDSETATLPQSKLKELVMTEDSSRAGSPDDGSNRLNSAGLELLPPESAASLELLHGDEYDNNSEAETSHLCTEQEGHTHYSKTVSTILEGSSGHRPDAVCGLLSFQSAFATWSSRAYNCHQVTVVENPQRLLKNILFRVPYLHRKQNRHNSNNNSAKTLEQLERTMMPSPQDDLISSHVAAERRRREKLNEKFITLRSLVPYVTKMDKASILGDTIEYVKQLHEKVKKLEEEDKRRRSGKKRKERAVEVSVIEGEILLEVECMNREGLLLDLMRALKEVGIEVRGVKSSFKGDDERVFVVELRGKVKENGKRNNNNNKKKKISIMEVKKVLRNIINPHHPL</sequence>
<dbReference type="PROSITE" id="PS51671">
    <property type="entry name" value="ACT"/>
    <property type="match status" value="1"/>
</dbReference>
<evidence type="ECO:0000313" key="9">
    <source>
        <dbReference type="Proteomes" id="UP000515211"/>
    </source>
</evidence>
<dbReference type="AlphaFoldDB" id="A0A6P4DJZ1"/>
<evidence type="ECO:0000256" key="4">
    <source>
        <dbReference type="ARBA" id="ARBA00023163"/>
    </source>
</evidence>
<dbReference type="InterPro" id="IPR054502">
    <property type="entry name" value="bHLH-TF_ACT-like_plant"/>
</dbReference>
<dbReference type="GeneID" id="107492985"/>
<evidence type="ECO:0000256" key="3">
    <source>
        <dbReference type="ARBA" id="ARBA00023159"/>
    </source>
</evidence>
<evidence type="ECO:0000259" key="7">
    <source>
        <dbReference type="PROSITE" id="PS50888"/>
    </source>
</evidence>
<protein>
    <submittedName>
        <fullName evidence="10">Basic helix-loop-helix protein A-like</fullName>
    </submittedName>
</protein>
<dbReference type="PANTHER" id="PTHR46266">
    <property type="entry name" value="TRANSCRIPTION FACTOR TT8"/>
    <property type="match status" value="1"/>
</dbReference>
<name>A0A6P4DJZ1_ARADU</name>
<dbReference type="Pfam" id="PF14215">
    <property type="entry name" value="bHLH-MYC_N"/>
    <property type="match status" value="1"/>
</dbReference>
<dbReference type="InterPro" id="IPR036638">
    <property type="entry name" value="HLH_DNA-bd_sf"/>
</dbReference>
<dbReference type="Gene3D" id="4.10.280.10">
    <property type="entry name" value="Helix-loop-helix DNA-binding domain"/>
    <property type="match status" value="1"/>
</dbReference>
<reference evidence="10" key="2">
    <citation type="submission" date="2025-08" db="UniProtKB">
        <authorList>
            <consortium name="RefSeq"/>
        </authorList>
    </citation>
    <scope>IDENTIFICATION</scope>
    <source>
        <tissue evidence="10">Whole plant</tissue>
    </source>
</reference>
<dbReference type="Pfam" id="PF00010">
    <property type="entry name" value="HLH"/>
    <property type="match status" value="1"/>
</dbReference>
<reference evidence="9" key="1">
    <citation type="journal article" date="2016" name="Nat. Genet.">
        <title>The genome sequences of Arachis duranensis and Arachis ipaensis, the diploid ancestors of cultivated peanut.</title>
        <authorList>
            <person name="Bertioli D.J."/>
            <person name="Cannon S.B."/>
            <person name="Froenicke L."/>
            <person name="Huang G."/>
            <person name="Farmer A.D."/>
            <person name="Cannon E.K."/>
            <person name="Liu X."/>
            <person name="Gao D."/>
            <person name="Clevenger J."/>
            <person name="Dash S."/>
            <person name="Ren L."/>
            <person name="Moretzsohn M.C."/>
            <person name="Shirasawa K."/>
            <person name="Huang W."/>
            <person name="Vidigal B."/>
            <person name="Abernathy B."/>
            <person name="Chu Y."/>
            <person name="Niederhuth C.E."/>
            <person name="Umale P."/>
            <person name="Araujo A.C."/>
            <person name="Kozik A."/>
            <person name="Kim K.D."/>
            <person name="Burow M.D."/>
            <person name="Varshney R.K."/>
            <person name="Wang X."/>
            <person name="Zhang X."/>
            <person name="Barkley N."/>
            <person name="Guimaraes P.M."/>
            <person name="Isobe S."/>
            <person name="Guo B."/>
            <person name="Liao B."/>
            <person name="Stalker H.T."/>
            <person name="Schmitz R.J."/>
            <person name="Scheffler B.E."/>
            <person name="Leal-Bertioli S.C."/>
            <person name="Xun X."/>
            <person name="Jackson S.A."/>
            <person name="Michelmore R."/>
            <person name="Ozias-Akins P."/>
        </authorList>
    </citation>
    <scope>NUCLEOTIDE SEQUENCE [LARGE SCALE GENOMIC DNA]</scope>
    <source>
        <strain evidence="9">cv. V14167</strain>
    </source>
</reference>
<gene>
    <name evidence="10" type="primary">LOC107492985</name>
</gene>
<accession>A0A6P4DJZ1</accession>
<dbReference type="PANTHER" id="PTHR46266:SF4">
    <property type="entry name" value="TRANSCRIPTION FACTOR TT8"/>
    <property type="match status" value="1"/>
</dbReference>
<organism evidence="9 10">
    <name type="scientific">Arachis duranensis</name>
    <name type="common">Wild peanut</name>
    <dbReference type="NCBI Taxonomy" id="130453"/>
    <lineage>
        <taxon>Eukaryota</taxon>
        <taxon>Viridiplantae</taxon>
        <taxon>Streptophyta</taxon>
        <taxon>Embryophyta</taxon>
        <taxon>Tracheophyta</taxon>
        <taxon>Spermatophyta</taxon>
        <taxon>Magnoliopsida</taxon>
        <taxon>eudicotyledons</taxon>
        <taxon>Gunneridae</taxon>
        <taxon>Pentapetalae</taxon>
        <taxon>rosids</taxon>
        <taxon>fabids</taxon>
        <taxon>Fabales</taxon>
        <taxon>Fabaceae</taxon>
        <taxon>Papilionoideae</taxon>
        <taxon>50 kb inversion clade</taxon>
        <taxon>dalbergioids sensu lato</taxon>
        <taxon>Dalbergieae</taxon>
        <taxon>Pterocarpus clade</taxon>
        <taxon>Arachis</taxon>
    </lineage>
</organism>
<dbReference type="PROSITE" id="PS50888">
    <property type="entry name" value="BHLH"/>
    <property type="match status" value="1"/>
</dbReference>
<dbReference type="RefSeq" id="XP_015969547.1">
    <property type="nucleotide sequence ID" value="XM_016114061.3"/>
</dbReference>
<feature type="domain" description="BHLH" evidence="7">
    <location>
        <begin position="404"/>
        <end position="453"/>
    </location>
</feature>
<dbReference type="InterPro" id="IPR025610">
    <property type="entry name" value="MYC/MYB_N"/>
</dbReference>
<dbReference type="SUPFAM" id="SSF47459">
    <property type="entry name" value="HLH, helix-loop-helix DNA-binding domain"/>
    <property type="match status" value="1"/>
</dbReference>
<comment type="subcellular location">
    <subcellularLocation>
        <location evidence="1">Nucleus</location>
    </subcellularLocation>
</comment>
<dbReference type="Pfam" id="PF22754">
    <property type="entry name" value="bHLH-TF_ACT-like_plant"/>
    <property type="match status" value="1"/>
</dbReference>
<feature type="domain" description="ACT" evidence="8">
    <location>
        <begin position="488"/>
        <end position="566"/>
    </location>
</feature>
<keyword evidence="2" id="KW-0805">Transcription regulation</keyword>
<feature type="region of interest" description="Disordered" evidence="6">
    <location>
        <begin position="249"/>
        <end position="270"/>
    </location>
</feature>
<evidence type="ECO:0000256" key="6">
    <source>
        <dbReference type="SAM" id="MobiDB-lite"/>
    </source>
</evidence>
<dbReference type="Proteomes" id="UP000515211">
    <property type="component" value="Chromosome 6"/>
</dbReference>
<dbReference type="GO" id="GO:0005634">
    <property type="term" value="C:nucleus"/>
    <property type="evidence" value="ECO:0007669"/>
    <property type="project" value="UniProtKB-SubCell"/>
</dbReference>
<evidence type="ECO:0000256" key="2">
    <source>
        <dbReference type="ARBA" id="ARBA00023015"/>
    </source>
</evidence>
<dbReference type="SMART" id="SM00353">
    <property type="entry name" value="HLH"/>
    <property type="match status" value="1"/>
</dbReference>
<evidence type="ECO:0000313" key="10">
    <source>
        <dbReference type="RefSeq" id="XP_015969547.1"/>
    </source>
</evidence>
<keyword evidence="9" id="KW-1185">Reference proteome</keyword>
<keyword evidence="5" id="KW-0539">Nucleus</keyword>
<evidence type="ECO:0000259" key="8">
    <source>
        <dbReference type="PROSITE" id="PS51671"/>
    </source>
</evidence>
<dbReference type="GO" id="GO:0046983">
    <property type="term" value="F:protein dimerization activity"/>
    <property type="evidence" value="ECO:0007669"/>
    <property type="project" value="InterPro"/>
</dbReference>
<keyword evidence="4" id="KW-0804">Transcription</keyword>
<dbReference type="KEGG" id="adu:107492985"/>
<proteinExistence type="predicted"/>
<dbReference type="InterPro" id="IPR011598">
    <property type="entry name" value="bHLH_dom"/>
</dbReference>
<keyword evidence="3" id="KW-0010">Activator</keyword>
<dbReference type="GO" id="GO:0080090">
    <property type="term" value="P:regulation of primary metabolic process"/>
    <property type="evidence" value="ECO:0007669"/>
    <property type="project" value="UniProtKB-ARBA"/>
</dbReference>
<dbReference type="InterPro" id="IPR002912">
    <property type="entry name" value="ACT_dom"/>
</dbReference>
<evidence type="ECO:0000256" key="1">
    <source>
        <dbReference type="ARBA" id="ARBA00004123"/>
    </source>
</evidence>
<evidence type="ECO:0000256" key="5">
    <source>
        <dbReference type="ARBA" id="ARBA00023242"/>
    </source>
</evidence>